<keyword evidence="2" id="KW-0106">Calcium</keyword>
<gene>
    <name evidence="5" type="primary">s100a11</name>
</gene>
<dbReference type="STRING" id="52670.A0A2I4BAA7"/>
<dbReference type="GO" id="GO:0048471">
    <property type="term" value="C:perinuclear region of cytoplasm"/>
    <property type="evidence" value="ECO:0007669"/>
    <property type="project" value="TreeGrafter"/>
</dbReference>
<dbReference type="Pfam" id="PF01023">
    <property type="entry name" value="S_100"/>
    <property type="match status" value="1"/>
</dbReference>
<dbReference type="GO" id="GO:0005615">
    <property type="term" value="C:extracellular space"/>
    <property type="evidence" value="ECO:0007669"/>
    <property type="project" value="TreeGrafter"/>
</dbReference>
<dbReference type="GO" id="GO:0005509">
    <property type="term" value="F:calcium ion binding"/>
    <property type="evidence" value="ECO:0007669"/>
    <property type="project" value="InterPro"/>
</dbReference>
<reference evidence="5" key="1">
    <citation type="submission" date="2025-08" db="UniProtKB">
        <authorList>
            <consortium name="RefSeq"/>
        </authorList>
    </citation>
    <scope>IDENTIFICATION</scope>
    <source>
        <strain evidence="5">Quisiro</strain>
        <tissue evidence="5">Liver</tissue>
    </source>
</reference>
<evidence type="ECO:0000256" key="2">
    <source>
        <dbReference type="ARBA" id="ARBA00022837"/>
    </source>
</evidence>
<dbReference type="SMART" id="SM01394">
    <property type="entry name" value="S_100"/>
    <property type="match status" value="1"/>
</dbReference>
<dbReference type="Proteomes" id="UP000192220">
    <property type="component" value="Unplaced"/>
</dbReference>
<dbReference type="InterPro" id="IPR013787">
    <property type="entry name" value="S100_Ca-bd_sub"/>
</dbReference>
<dbReference type="Gene3D" id="1.10.238.10">
    <property type="entry name" value="EF-hand"/>
    <property type="match status" value="1"/>
</dbReference>
<dbReference type="InterPro" id="IPR018247">
    <property type="entry name" value="EF_Hand_1_Ca_BS"/>
</dbReference>
<evidence type="ECO:0000256" key="1">
    <source>
        <dbReference type="ARBA" id="ARBA00022723"/>
    </source>
</evidence>
<organism evidence="4 5">
    <name type="scientific">Austrofundulus limnaeus</name>
    <name type="common">Annual killifish</name>
    <dbReference type="NCBI Taxonomy" id="52670"/>
    <lineage>
        <taxon>Eukaryota</taxon>
        <taxon>Metazoa</taxon>
        <taxon>Chordata</taxon>
        <taxon>Craniata</taxon>
        <taxon>Vertebrata</taxon>
        <taxon>Euteleostomi</taxon>
        <taxon>Actinopterygii</taxon>
        <taxon>Neopterygii</taxon>
        <taxon>Teleostei</taxon>
        <taxon>Neoteleostei</taxon>
        <taxon>Acanthomorphata</taxon>
        <taxon>Ovalentaria</taxon>
        <taxon>Atherinomorphae</taxon>
        <taxon>Cyprinodontiformes</taxon>
        <taxon>Rivulidae</taxon>
        <taxon>Austrofundulus</taxon>
    </lineage>
</organism>
<evidence type="ECO:0000313" key="5">
    <source>
        <dbReference type="RefSeq" id="XP_013864665.1"/>
    </source>
</evidence>
<protein>
    <submittedName>
        <fullName evidence="5">Protein S100-A11</fullName>
    </submittedName>
</protein>
<evidence type="ECO:0000313" key="4">
    <source>
        <dbReference type="Proteomes" id="UP000192220"/>
    </source>
</evidence>
<dbReference type="InParanoid" id="A0A2I4BAA7"/>
<dbReference type="PANTHER" id="PTHR11639:SF130">
    <property type="entry name" value="PROTEIN S100-A11"/>
    <property type="match status" value="1"/>
</dbReference>
<sequence length="123" mass="13547">MEGKRVYLEKVMSELTDSGSWHLLRLSLSSPNTASIMEAAINTIVSQFKVYAGHDASSNTLSKDEFHKLVSSQLPNFVKNASDPGAVDKLMSSLDENNDGELTFFEFWQLIGKLASKQGGFSQ</sequence>
<dbReference type="OrthoDB" id="9451669at2759"/>
<dbReference type="InterPro" id="IPR011992">
    <property type="entry name" value="EF-hand-dom_pair"/>
</dbReference>
<dbReference type="PANTHER" id="PTHR11639">
    <property type="entry name" value="S100 CALCIUM-BINDING PROTEIN"/>
    <property type="match status" value="1"/>
</dbReference>
<dbReference type="PROSITE" id="PS00018">
    <property type="entry name" value="EF_HAND_1"/>
    <property type="match status" value="1"/>
</dbReference>
<dbReference type="InterPro" id="IPR002048">
    <property type="entry name" value="EF_hand_dom"/>
</dbReference>
<dbReference type="CTD" id="6282"/>
<keyword evidence="4" id="KW-1185">Reference proteome</keyword>
<keyword evidence="1" id="KW-0479">Metal-binding</keyword>
<accession>A0A2I4BAA7</accession>
<dbReference type="KEGG" id="alim:106518102"/>
<dbReference type="CDD" id="cd00213">
    <property type="entry name" value="S-100"/>
    <property type="match status" value="1"/>
</dbReference>
<name>A0A2I4BAA7_AUSLI</name>
<dbReference type="SUPFAM" id="SSF47473">
    <property type="entry name" value="EF-hand"/>
    <property type="match status" value="1"/>
</dbReference>
<proteinExistence type="predicted"/>
<dbReference type="GO" id="GO:0046914">
    <property type="term" value="F:transition metal ion binding"/>
    <property type="evidence" value="ECO:0007669"/>
    <property type="project" value="InterPro"/>
</dbReference>
<dbReference type="AlphaFoldDB" id="A0A2I4BAA7"/>
<dbReference type="FunCoup" id="A0A2I4BAA7">
    <property type="interactions" value="3"/>
</dbReference>
<dbReference type="RefSeq" id="XP_013864665.1">
    <property type="nucleotide sequence ID" value="XM_014009211.1"/>
</dbReference>
<evidence type="ECO:0000259" key="3">
    <source>
        <dbReference type="PROSITE" id="PS50222"/>
    </source>
</evidence>
<feature type="domain" description="EF-hand" evidence="3">
    <location>
        <begin position="82"/>
        <end position="117"/>
    </location>
</feature>
<dbReference type="GO" id="GO:0048306">
    <property type="term" value="F:calcium-dependent protein binding"/>
    <property type="evidence" value="ECO:0007669"/>
    <property type="project" value="TreeGrafter"/>
</dbReference>
<dbReference type="PROSITE" id="PS50222">
    <property type="entry name" value="EF_HAND_2"/>
    <property type="match status" value="1"/>
</dbReference>
<dbReference type="InterPro" id="IPR034325">
    <property type="entry name" value="S-100_dom"/>
</dbReference>